<evidence type="ECO:0008006" key="3">
    <source>
        <dbReference type="Google" id="ProtNLM"/>
    </source>
</evidence>
<evidence type="ECO:0000313" key="1">
    <source>
        <dbReference type="EMBL" id="RLM97949.1"/>
    </source>
</evidence>
<gene>
    <name evidence="1" type="ORF">C2845_PM06G29580</name>
</gene>
<keyword evidence="2" id="KW-1185">Reference proteome</keyword>
<dbReference type="AlphaFoldDB" id="A0A3L6R526"/>
<comment type="caution">
    <text evidence="1">The sequence shown here is derived from an EMBL/GenBank/DDBJ whole genome shotgun (WGS) entry which is preliminary data.</text>
</comment>
<organism evidence="1 2">
    <name type="scientific">Panicum miliaceum</name>
    <name type="common">Proso millet</name>
    <name type="synonym">Broomcorn millet</name>
    <dbReference type="NCBI Taxonomy" id="4540"/>
    <lineage>
        <taxon>Eukaryota</taxon>
        <taxon>Viridiplantae</taxon>
        <taxon>Streptophyta</taxon>
        <taxon>Embryophyta</taxon>
        <taxon>Tracheophyta</taxon>
        <taxon>Spermatophyta</taxon>
        <taxon>Magnoliopsida</taxon>
        <taxon>Liliopsida</taxon>
        <taxon>Poales</taxon>
        <taxon>Poaceae</taxon>
        <taxon>PACMAD clade</taxon>
        <taxon>Panicoideae</taxon>
        <taxon>Panicodae</taxon>
        <taxon>Paniceae</taxon>
        <taxon>Panicinae</taxon>
        <taxon>Panicum</taxon>
        <taxon>Panicum sect. Panicum</taxon>
    </lineage>
</organism>
<reference evidence="2" key="1">
    <citation type="journal article" date="2019" name="Nat. Commun.">
        <title>The genome of broomcorn millet.</title>
        <authorList>
            <person name="Zou C."/>
            <person name="Miki D."/>
            <person name="Li D."/>
            <person name="Tang Q."/>
            <person name="Xiao L."/>
            <person name="Rajput S."/>
            <person name="Deng P."/>
            <person name="Jia W."/>
            <person name="Huang R."/>
            <person name="Zhang M."/>
            <person name="Sun Y."/>
            <person name="Hu J."/>
            <person name="Fu X."/>
            <person name="Schnable P.S."/>
            <person name="Li F."/>
            <person name="Zhang H."/>
            <person name="Feng B."/>
            <person name="Zhu X."/>
            <person name="Liu R."/>
            <person name="Schnable J.C."/>
            <person name="Zhu J.-K."/>
            <person name="Zhang H."/>
        </authorList>
    </citation>
    <scope>NUCLEOTIDE SEQUENCE [LARGE SCALE GENOMIC DNA]</scope>
</reference>
<accession>A0A3L6R526</accession>
<proteinExistence type="predicted"/>
<dbReference type="OrthoDB" id="620922at2759"/>
<name>A0A3L6R526_PANMI</name>
<dbReference type="EMBL" id="PQIB02000009">
    <property type="protein sequence ID" value="RLM97949.1"/>
    <property type="molecule type" value="Genomic_DNA"/>
</dbReference>
<protein>
    <recommendedName>
        <fullName evidence="3">F-box domain-containing protein</fullName>
    </recommendedName>
</protein>
<dbReference type="Proteomes" id="UP000275267">
    <property type="component" value="Unassembled WGS sequence"/>
</dbReference>
<sequence length="156" mass="18073">MDIVLSNPADLNLMVLCLEGLFRVEERDRVQLLPDLVCKIGDDLSDDVTEYIRLRAVCKPWRNSTVNPRTLDPRFFPRKWLLIAEEKLRKDGKPEHFVNLCTGPTLQICLPTPKEYTHHGNVEGLLFLKIRVLTKDTISYQLGWKRMTEKPDAIKS</sequence>
<dbReference type="PANTHER" id="PTHR33165">
    <property type="entry name" value="F-BOX DOMAIN CONTAINING PROTEIN-LIKE-RELATED"/>
    <property type="match status" value="1"/>
</dbReference>
<evidence type="ECO:0000313" key="2">
    <source>
        <dbReference type="Proteomes" id="UP000275267"/>
    </source>
</evidence>